<dbReference type="EMBL" id="FNHP01000004">
    <property type="protein sequence ID" value="SDM30972.1"/>
    <property type="molecule type" value="Genomic_DNA"/>
</dbReference>
<dbReference type="InterPro" id="IPR006549">
    <property type="entry name" value="HAD-SF_hydro_IIIA"/>
</dbReference>
<dbReference type="GO" id="GO:0005737">
    <property type="term" value="C:cytoplasm"/>
    <property type="evidence" value="ECO:0007669"/>
    <property type="project" value="UniProtKB-SubCell"/>
</dbReference>
<evidence type="ECO:0000256" key="1">
    <source>
        <dbReference type="ARBA" id="ARBA00004496"/>
    </source>
</evidence>
<keyword evidence="5" id="KW-0378">Hydrolase</keyword>
<comment type="subcellular location">
    <subcellularLocation>
        <location evidence="1">Cytoplasm</location>
    </subcellularLocation>
</comment>
<dbReference type="InterPro" id="IPR036412">
    <property type="entry name" value="HAD-like_sf"/>
</dbReference>
<dbReference type="PANTHER" id="PTHR42891">
    <property type="entry name" value="D-GLYCERO-BETA-D-MANNO-HEPTOSE-1,7-BISPHOSPHATE 7-PHOSPHATASE"/>
    <property type="match status" value="1"/>
</dbReference>
<keyword evidence="9" id="KW-1185">Reference proteome</keyword>
<dbReference type="OrthoDB" id="9781367at2"/>
<dbReference type="AlphaFoldDB" id="A0A1G9S6E8"/>
<comment type="similarity">
    <text evidence="2">Belongs to the GmhB family.</text>
</comment>
<evidence type="ECO:0000256" key="4">
    <source>
        <dbReference type="ARBA" id="ARBA00022723"/>
    </source>
</evidence>
<dbReference type="InterPro" id="IPR004446">
    <property type="entry name" value="Heptose_bisP_phosphatase"/>
</dbReference>
<dbReference type="Pfam" id="PF00702">
    <property type="entry name" value="Hydrolase"/>
    <property type="match status" value="1"/>
</dbReference>
<gene>
    <name evidence="8" type="ORF">SAMN05428957_104133</name>
</gene>
<evidence type="ECO:0000256" key="3">
    <source>
        <dbReference type="ARBA" id="ARBA00022490"/>
    </source>
</evidence>
<protein>
    <recommendedName>
        <fullName evidence="7">D,D-heptose 1,7-bisphosphate phosphatase</fullName>
    </recommendedName>
</protein>
<dbReference type="InterPro" id="IPR023214">
    <property type="entry name" value="HAD_sf"/>
</dbReference>
<evidence type="ECO:0000256" key="2">
    <source>
        <dbReference type="ARBA" id="ARBA00005628"/>
    </source>
</evidence>
<evidence type="ECO:0000256" key="7">
    <source>
        <dbReference type="ARBA" id="ARBA00031828"/>
    </source>
</evidence>
<dbReference type="GO" id="GO:0046872">
    <property type="term" value="F:metal ion binding"/>
    <property type="evidence" value="ECO:0007669"/>
    <property type="project" value="UniProtKB-KW"/>
</dbReference>
<dbReference type="NCBIfam" id="TIGR01656">
    <property type="entry name" value="Histidinol-ppas"/>
    <property type="match status" value="1"/>
</dbReference>
<evidence type="ECO:0000256" key="5">
    <source>
        <dbReference type="ARBA" id="ARBA00022801"/>
    </source>
</evidence>
<dbReference type="PANTHER" id="PTHR42891:SF1">
    <property type="entry name" value="D-GLYCERO-BETA-D-MANNO-HEPTOSE-1,7-BISPHOSPHATE 7-PHOSPHATASE"/>
    <property type="match status" value="1"/>
</dbReference>
<dbReference type="GO" id="GO:0016791">
    <property type="term" value="F:phosphatase activity"/>
    <property type="evidence" value="ECO:0007669"/>
    <property type="project" value="InterPro"/>
</dbReference>
<evidence type="ECO:0000256" key="6">
    <source>
        <dbReference type="ARBA" id="ARBA00023277"/>
    </source>
</evidence>
<keyword evidence="6" id="KW-0119">Carbohydrate metabolism</keyword>
<evidence type="ECO:0000313" key="9">
    <source>
        <dbReference type="Proteomes" id="UP000198552"/>
    </source>
</evidence>
<dbReference type="InterPro" id="IPR006543">
    <property type="entry name" value="Histidinol-phos"/>
</dbReference>
<dbReference type="NCBIfam" id="TIGR01662">
    <property type="entry name" value="HAD-SF-IIIA"/>
    <property type="match status" value="1"/>
</dbReference>
<dbReference type="GO" id="GO:0005975">
    <property type="term" value="P:carbohydrate metabolic process"/>
    <property type="evidence" value="ECO:0007669"/>
    <property type="project" value="InterPro"/>
</dbReference>
<proteinExistence type="inferred from homology"/>
<dbReference type="RefSeq" id="WP_091568852.1">
    <property type="nucleotide sequence ID" value="NZ_FNHP01000004.1"/>
</dbReference>
<dbReference type="Proteomes" id="UP000198552">
    <property type="component" value="Unassembled WGS sequence"/>
</dbReference>
<keyword evidence="3" id="KW-0963">Cytoplasm</keyword>
<name>A0A1G9S6E8_9BURK</name>
<evidence type="ECO:0000313" key="8">
    <source>
        <dbReference type="EMBL" id="SDM30972.1"/>
    </source>
</evidence>
<sequence length="195" mass="19861">MKLAILDRDGLLNEPGSEGYIASPADWQPLPGALEAVALLNQGGWHVVVATNQPGLGGGLFDGRTLVAIHARLHRELAALGGRIDAVFYCPHAEGEGCACRKPAPGLLQQICERHGVEAGNAVVIGSCRAHLQAGAALGARQLHLVCSGASAALDAGAPLDAGWPAGTRAHASLLDAALWLLAQDAEPQAAAVSA</sequence>
<dbReference type="STRING" id="1527607.SAMN05428957_104133"/>
<dbReference type="Gene3D" id="3.40.50.1000">
    <property type="entry name" value="HAD superfamily/HAD-like"/>
    <property type="match status" value="1"/>
</dbReference>
<dbReference type="SUPFAM" id="SSF56784">
    <property type="entry name" value="HAD-like"/>
    <property type="match status" value="1"/>
</dbReference>
<organism evidence="8 9">
    <name type="scientific">Oryzisolibacter propanilivorax</name>
    <dbReference type="NCBI Taxonomy" id="1527607"/>
    <lineage>
        <taxon>Bacteria</taxon>
        <taxon>Pseudomonadati</taxon>
        <taxon>Pseudomonadota</taxon>
        <taxon>Betaproteobacteria</taxon>
        <taxon>Burkholderiales</taxon>
        <taxon>Comamonadaceae</taxon>
        <taxon>Oryzisolibacter</taxon>
    </lineage>
</organism>
<accession>A0A1G9S6E8</accession>
<keyword evidence="4" id="KW-0479">Metal-binding</keyword>
<reference evidence="9" key="1">
    <citation type="submission" date="2016-10" db="EMBL/GenBank/DDBJ databases">
        <authorList>
            <person name="Varghese N."/>
            <person name="Submissions S."/>
        </authorList>
    </citation>
    <scope>NUCLEOTIDE SEQUENCE [LARGE SCALE GENOMIC DNA]</scope>
    <source>
        <strain evidence="9">EPL6</strain>
    </source>
</reference>